<keyword evidence="2" id="KW-1185">Reference proteome</keyword>
<reference evidence="2" key="1">
    <citation type="submission" date="2018-05" db="EMBL/GenBank/DDBJ databases">
        <title>Genome Sequencing of selected type strains of the family Eggerthellaceae.</title>
        <authorList>
            <person name="Danylec N."/>
            <person name="Stoll D.A."/>
            <person name="Doetsch A."/>
            <person name="Huch M."/>
        </authorList>
    </citation>
    <scope>NUCLEOTIDE SEQUENCE [LARGE SCALE GENOMIC DNA]</scope>
    <source>
        <strain evidence="2">DSM 24851</strain>
    </source>
</reference>
<dbReference type="AlphaFoldDB" id="A0A3N0AUC3"/>
<sequence>MRRRLLPLAYRSQRGIAHDSAQSEHGDEMIGDMWCGWAFIQAFSLLGAKVWLHEMGIAPFCRHEPPLFDGVSSKQFIRA</sequence>
<proteinExistence type="predicted"/>
<evidence type="ECO:0000313" key="1">
    <source>
        <dbReference type="EMBL" id="RNL38238.1"/>
    </source>
</evidence>
<comment type="caution">
    <text evidence="1">The sequence shown here is derived from an EMBL/GenBank/DDBJ whole genome shotgun (WGS) entry which is preliminary data.</text>
</comment>
<gene>
    <name evidence="1" type="ORF">DMP06_09485</name>
</gene>
<name>A0A3N0AUC3_9ACTN</name>
<evidence type="ECO:0000313" key="2">
    <source>
        <dbReference type="Proteomes" id="UP000269591"/>
    </source>
</evidence>
<organism evidence="1 2">
    <name type="scientific">Slackia equolifaciens</name>
    <dbReference type="NCBI Taxonomy" id="498718"/>
    <lineage>
        <taxon>Bacteria</taxon>
        <taxon>Bacillati</taxon>
        <taxon>Actinomycetota</taxon>
        <taxon>Coriobacteriia</taxon>
        <taxon>Eggerthellales</taxon>
        <taxon>Eggerthellaceae</taxon>
        <taxon>Slackia</taxon>
    </lineage>
</organism>
<accession>A0A3N0AUC3</accession>
<dbReference type="EMBL" id="QIBX01000019">
    <property type="protein sequence ID" value="RNL38238.1"/>
    <property type="molecule type" value="Genomic_DNA"/>
</dbReference>
<protein>
    <submittedName>
        <fullName evidence="1">Uncharacterized protein</fullName>
    </submittedName>
</protein>
<dbReference type="Proteomes" id="UP000269591">
    <property type="component" value="Unassembled WGS sequence"/>
</dbReference>